<accession>A0AAV2G4J4</accession>
<feature type="region of interest" description="Disordered" evidence="1">
    <location>
        <begin position="57"/>
        <end position="88"/>
    </location>
</feature>
<dbReference type="PANTHER" id="PTHR12121">
    <property type="entry name" value="CARBON CATABOLITE REPRESSOR PROTEIN 4"/>
    <property type="match status" value="1"/>
</dbReference>
<dbReference type="Gene3D" id="3.60.10.10">
    <property type="entry name" value="Endonuclease/exonuclease/phosphatase"/>
    <property type="match status" value="1"/>
</dbReference>
<feature type="domain" description="Endonuclease/exonuclease/phosphatase" evidence="2">
    <location>
        <begin position="105"/>
        <end position="454"/>
    </location>
</feature>
<dbReference type="Proteomes" id="UP001497516">
    <property type="component" value="Chromosome 8"/>
</dbReference>
<evidence type="ECO:0000313" key="3">
    <source>
        <dbReference type="EMBL" id="CAL1405570.1"/>
    </source>
</evidence>
<dbReference type="InterPro" id="IPR005135">
    <property type="entry name" value="Endo/exonuclease/phosphatase"/>
</dbReference>
<dbReference type="PANTHER" id="PTHR12121:SF74">
    <property type="entry name" value="CARBON CATABOLITE REPRESSOR PROTEIN 4 HOMOLOG 5"/>
    <property type="match status" value="1"/>
</dbReference>
<dbReference type="SUPFAM" id="SSF56219">
    <property type="entry name" value="DNase I-like"/>
    <property type="match status" value="1"/>
</dbReference>
<dbReference type="GO" id="GO:0000175">
    <property type="term" value="F:3'-5'-RNA exonuclease activity"/>
    <property type="evidence" value="ECO:0007669"/>
    <property type="project" value="TreeGrafter"/>
</dbReference>
<dbReference type="Pfam" id="PF03372">
    <property type="entry name" value="Exo_endo_phos"/>
    <property type="match status" value="1"/>
</dbReference>
<feature type="compositionally biased region" description="Basic and acidic residues" evidence="1">
    <location>
        <begin position="12"/>
        <end position="29"/>
    </location>
</feature>
<sequence length="469" mass="53875">MREGKPQAPNEEQSKYKRSDESAEHCLHEHRSKKRKVVSDAQTLTLQPHLDFPTVNRFAPINSSSSRRRRRNRYRSREPTTLESNRSWVSSSHDPAAFADRLVLVSYNILGVENALKHPDLYSQVPREFLKWGRRKRLICKEIKQYNAGILCFQAVTSYSSRKHVLLIYSFFQEVDRFNDLDSLLQKDGFRGVYTARTGEACDGCAMFWKDEMYTLLHKEHIEFRNFGLRDNVAQLCVLQINDHQSEKDTVMQVHGIPASQSRRFVVGNIHVLFNPNRGDIKLGQVRLLLQKAHKLSQEWGSIPVIIGGDLNSIPESAMYQFLSSSELDILLHDRRKISGQLKRPAQQKHIRFPIEHSSWSEEELKLATGRKGVAHLQHQLKLSSAYARVPGSSMSRGPCGEPLATSYHSKFMGTVDYIWHTKELVPLRVLETLPLDDLRRNAGLPSERYGSDHLALVCELAFLDDDDY</sequence>
<dbReference type="InterPro" id="IPR050410">
    <property type="entry name" value="CCR4/nocturin_mRNA_transcr"/>
</dbReference>
<reference evidence="3 4" key="1">
    <citation type="submission" date="2024-04" db="EMBL/GenBank/DDBJ databases">
        <authorList>
            <person name="Fracassetti M."/>
        </authorList>
    </citation>
    <scope>NUCLEOTIDE SEQUENCE [LARGE SCALE GENOMIC DNA]</scope>
</reference>
<feature type="region of interest" description="Disordered" evidence="1">
    <location>
        <begin position="1"/>
        <end position="39"/>
    </location>
</feature>
<keyword evidence="4" id="KW-1185">Reference proteome</keyword>
<dbReference type="EMBL" id="OZ034821">
    <property type="protein sequence ID" value="CAL1405570.1"/>
    <property type="molecule type" value="Genomic_DNA"/>
</dbReference>
<dbReference type="InterPro" id="IPR036691">
    <property type="entry name" value="Endo/exonu/phosph_ase_sf"/>
</dbReference>
<dbReference type="AlphaFoldDB" id="A0AAV2G4J4"/>
<organism evidence="3 4">
    <name type="scientific">Linum trigynum</name>
    <dbReference type="NCBI Taxonomy" id="586398"/>
    <lineage>
        <taxon>Eukaryota</taxon>
        <taxon>Viridiplantae</taxon>
        <taxon>Streptophyta</taxon>
        <taxon>Embryophyta</taxon>
        <taxon>Tracheophyta</taxon>
        <taxon>Spermatophyta</taxon>
        <taxon>Magnoliopsida</taxon>
        <taxon>eudicotyledons</taxon>
        <taxon>Gunneridae</taxon>
        <taxon>Pentapetalae</taxon>
        <taxon>rosids</taxon>
        <taxon>fabids</taxon>
        <taxon>Malpighiales</taxon>
        <taxon>Linaceae</taxon>
        <taxon>Linum</taxon>
    </lineage>
</organism>
<protein>
    <recommendedName>
        <fullName evidence="2">Endonuclease/exonuclease/phosphatase domain-containing protein</fullName>
    </recommendedName>
</protein>
<evidence type="ECO:0000256" key="1">
    <source>
        <dbReference type="SAM" id="MobiDB-lite"/>
    </source>
</evidence>
<name>A0AAV2G4J4_9ROSI</name>
<gene>
    <name evidence="3" type="ORF">LTRI10_LOCUS45349</name>
</gene>
<proteinExistence type="predicted"/>
<evidence type="ECO:0000313" key="4">
    <source>
        <dbReference type="Proteomes" id="UP001497516"/>
    </source>
</evidence>
<evidence type="ECO:0000259" key="2">
    <source>
        <dbReference type="Pfam" id="PF03372"/>
    </source>
</evidence>